<dbReference type="CDD" id="cd05380">
    <property type="entry name" value="CAP_euk"/>
    <property type="match status" value="1"/>
</dbReference>
<evidence type="ECO:0000259" key="3">
    <source>
        <dbReference type="PROSITE" id="PS51670"/>
    </source>
</evidence>
<dbReference type="InterPro" id="IPR014044">
    <property type="entry name" value="CAP_dom"/>
</dbReference>
<evidence type="ECO:0000313" key="4">
    <source>
        <dbReference type="EMBL" id="GFO26523.1"/>
    </source>
</evidence>
<gene>
    <name evidence="4" type="ORF">PoB_005302800</name>
</gene>
<protein>
    <submittedName>
        <fullName evidence="4">Cysteine-rich venom protein</fullName>
    </submittedName>
</protein>
<organism evidence="4 5">
    <name type="scientific">Plakobranchus ocellatus</name>
    <dbReference type="NCBI Taxonomy" id="259542"/>
    <lineage>
        <taxon>Eukaryota</taxon>
        <taxon>Metazoa</taxon>
        <taxon>Spiralia</taxon>
        <taxon>Lophotrochozoa</taxon>
        <taxon>Mollusca</taxon>
        <taxon>Gastropoda</taxon>
        <taxon>Heterobranchia</taxon>
        <taxon>Euthyneura</taxon>
        <taxon>Panpulmonata</taxon>
        <taxon>Sacoglossa</taxon>
        <taxon>Placobranchoidea</taxon>
        <taxon>Plakobranchidae</taxon>
        <taxon>Plakobranchus</taxon>
    </lineage>
</organism>
<accession>A0AAV4C539</accession>
<dbReference type="Pfam" id="PF00188">
    <property type="entry name" value="CAP"/>
    <property type="match status" value="1"/>
</dbReference>
<dbReference type="EMBL" id="BLXT01005843">
    <property type="protein sequence ID" value="GFO26523.1"/>
    <property type="molecule type" value="Genomic_DNA"/>
</dbReference>
<comment type="caution">
    <text evidence="4">The sequence shown here is derived from an EMBL/GenBank/DDBJ whole genome shotgun (WGS) entry which is preliminary data.</text>
</comment>
<dbReference type="SMART" id="SM00254">
    <property type="entry name" value="ShKT"/>
    <property type="match status" value="2"/>
</dbReference>
<comment type="caution">
    <text evidence="1">Lacks conserved residue(s) required for the propagation of feature annotation.</text>
</comment>
<dbReference type="InterPro" id="IPR003582">
    <property type="entry name" value="ShKT_dom"/>
</dbReference>
<keyword evidence="2" id="KW-0732">Signal</keyword>
<dbReference type="InterPro" id="IPR001283">
    <property type="entry name" value="CRISP-related"/>
</dbReference>
<evidence type="ECO:0000256" key="1">
    <source>
        <dbReference type="PROSITE-ProRule" id="PRU01005"/>
    </source>
</evidence>
<dbReference type="PROSITE" id="PS51670">
    <property type="entry name" value="SHKT"/>
    <property type="match status" value="2"/>
</dbReference>
<dbReference type="Pfam" id="PF01549">
    <property type="entry name" value="ShK"/>
    <property type="match status" value="2"/>
</dbReference>
<name>A0AAV4C539_9GAST</name>
<feature type="chain" id="PRO_5043786154" evidence="2">
    <location>
        <begin position="23"/>
        <end position="275"/>
    </location>
</feature>
<proteinExistence type="predicted"/>
<dbReference type="PANTHER" id="PTHR10334">
    <property type="entry name" value="CYSTEINE-RICH SECRETORY PROTEIN-RELATED"/>
    <property type="match status" value="1"/>
</dbReference>
<dbReference type="SMART" id="SM00198">
    <property type="entry name" value="SCP"/>
    <property type="match status" value="1"/>
</dbReference>
<evidence type="ECO:0000256" key="2">
    <source>
        <dbReference type="SAM" id="SignalP"/>
    </source>
</evidence>
<sequence length="275" mass="31732">MKKDIILSLVLVAVCVISVIQAKWNQTARDHILQLHNDYRRNEGACQMNELVYDMDLEAQAKPWALRCYYEQAIAEGRGQILSYNARHITDAQHRINHAKRWFDQKALYTRGQANCGKSCCYTQLVWDKTEKVGCYSYHCPELHNGDTIVKNAWYQVCFYTPAGNLDGQEPYQLQCDTPCRDGQTLLNGLCVGQAIIPCVDLNEHCNSWQSLSYCKGKYKKYMKKNCRKACKLCVVIPCVDLSRSCSDMQRFGYCKGMYEAYMKRNCRKACKLCK</sequence>
<dbReference type="InterPro" id="IPR035940">
    <property type="entry name" value="CAP_sf"/>
</dbReference>
<reference evidence="4 5" key="1">
    <citation type="journal article" date="2021" name="Elife">
        <title>Chloroplast acquisition without the gene transfer in kleptoplastic sea slugs, Plakobranchus ocellatus.</title>
        <authorList>
            <person name="Maeda T."/>
            <person name="Takahashi S."/>
            <person name="Yoshida T."/>
            <person name="Shimamura S."/>
            <person name="Takaki Y."/>
            <person name="Nagai Y."/>
            <person name="Toyoda A."/>
            <person name="Suzuki Y."/>
            <person name="Arimoto A."/>
            <person name="Ishii H."/>
            <person name="Satoh N."/>
            <person name="Nishiyama T."/>
            <person name="Hasebe M."/>
            <person name="Maruyama T."/>
            <person name="Minagawa J."/>
            <person name="Obokata J."/>
            <person name="Shigenobu S."/>
        </authorList>
    </citation>
    <scope>NUCLEOTIDE SEQUENCE [LARGE SCALE GENOMIC DNA]</scope>
</reference>
<evidence type="ECO:0000313" key="5">
    <source>
        <dbReference type="Proteomes" id="UP000735302"/>
    </source>
</evidence>
<dbReference type="SUPFAM" id="SSF55797">
    <property type="entry name" value="PR-1-like"/>
    <property type="match status" value="1"/>
</dbReference>
<feature type="signal peptide" evidence="2">
    <location>
        <begin position="1"/>
        <end position="22"/>
    </location>
</feature>
<dbReference type="Proteomes" id="UP000735302">
    <property type="component" value="Unassembled WGS sequence"/>
</dbReference>
<dbReference type="PRINTS" id="PR00837">
    <property type="entry name" value="V5TPXLIKE"/>
</dbReference>
<dbReference type="Gene3D" id="3.40.33.10">
    <property type="entry name" value="CAP"/>
    <property type="match status" value="1"/>
</dbReference>
<feature type="domain" description="ShKT" evidence="3">
    <location>
        <begin position="239"/>
        <end position="274"/>
    </location>
</feature>
<dbReference type="AlphaFoldDB" id="A0AAV4C539"/>
<keyword evidence="5" id="KW-1185">Reference proteome</keyword>
<dbReference type="Gene3D" id="1.10.10.1940">
    <property type="match status" value="2"/>
</dbReference>
<feature type="domain" description="ShKT" evidence="3">
    <location>
        <begin position="199"/>
        <end position="234"/>
    </location>
</feature>